<dbReference type="EMBL" id="MCIA01000015">
    <property type="protein sequence ID" value="RKD31843.1"/>
    <property type="molecule type" value="Genomic_DNA"/>
</dbReference>
<dbReference type="Pfam" id="PF14278">
    <property type="entry name" value="TetR_C_8"/>
    <property type="match status" value="1"/>
</dbReference>
<keyword evidence="5" id="KW-1185">Reference proteome</keyword>
<comment type="caution">
    <text evidence="4">The sequence shown here is derived from an EMBL/GenBank/DDBJ whole genome shotgun (WGS) entry which is preliminary data.</text>
</comment>
<evidence type="ECO:0000313" key="4">
    <source>
        <dbReference type="EMBL" id="RKD31843.1"/>
    </source>
</evidence>
<evidence type="ECO:0000256" key="2">
    <source>
        <dbReference type="PROSITE-ProRule" id="PRU00335"/>
    </source>
</evidence>
<dbReference type="InterPro" id="IPR009057">
    <property type="entry name" value="Homeodomain-like_sf"/>
</dbReference>
<dbReference type="PANTHER" id="PTHR43479">
    <property type="entry name" value="ACREF/ENVCD OPERON REPRESSOR-RELATED"/>
    <property type="match status" value="1"/>
</dbReference>
<dbReference type="InterPro" id="IPR050624">
    <property type="entry name" value="HTH-type_Tx_Regulator"/>
</dbReference>
<sequence>MQTYDNARMKTRKKIIDAFWSQYKTKPIEKITVKGITDECQIHRATFYLHYQDVYAVLEEIEDILINSLNQVKMEYFETSNDLNNYAKALLKIFEDNGEYIHYLVVENKQPVFAMKYKKKLKDQFPNVFHPKVDDSKTNLAIDMTLSALVEMFIQWADTGVFSADEMIRMAKGFMINGIFHTLLNDFDIEPRIDLRGDQYKLISEK</sequence>
<dbReference type="OrthoDB" id="9810250at2"/>
<dbReference type="RefSeq" id="WP_120196747.1">
    <property type="nucleotide sequence ID" value="NZ_MCIA01000015.1"/>
</dbReference>
<protein>
    <recommendedName>
        <fullName evidence="3">HTH tetR-type domain-containing protein</fullName>
    </recommendedName>
</protein>
<dbReference type="AlphaFoldDB" id="A0A419T337"/>
<accession>A0A419T337</accession>
<dbReference type="Proteomes" id="UP000284277">
    <property type="component" value="Unassembled WGS sequence"/>
</dbReference>
<dbReference type="Gene3D" id="1.10.357.10">
    <property type="entry name" value="Tetracycline Repressor, domain 2"/>
    <property type="match status" value="1"/>
</dbReference>
<dbReference type="InterPro" id="IPR001647">
    <property type="entry name" value="HTH_TetR"/>
</dbReference>
<evidence type="ECO:0000256" key="1">
    <source>
        <dbReference type="ARBA" id="ARBA00023125"/>
    </source>
</evidence>
<feature type="domain" description="HTH tetR-type" evidence="3">
    <location>
        <begin position="9"/>
        <end position="69"/>
    </location>
</feature>
<feature type="DNA-binding region" description="H-T-H motif" evidence="2">
    <location>
        <begin position="32"/>
        <end position="51"/>
    </location>
</feature>
<gene>
    <name evidence="4" type="ORF">BET01_18915</name>
</gene>
<organism evidence="4 5">
    <name type="scientific">Lacrimispora algidixylanolytica</name>
    <dbReference type="NCBI Taxonomy" id="94868"/>
    <lineage>
        <taxon>Bacteria</taxon>
        <taxon>Bacillati</taxon>
        <taxon>Bacillota</taxon>
        <taxon>Clostridia</taxon>
        <taxon>Lachnospirales</taxon>
        <taxon>Lachnospiraceae</taxon>
        <taxon>Lacrimispora</taxon>
    </lineage>
</organism>
<dbReference type="SUPFAM" id="SSF46689">
    <property type="entry name" value="Homeodomain-like"/>
    <property type="match status" value="1"/>
</dbReference>
<proteinExistence type="predicted"/>
<dbReference type="PROSITE" id="PS50977">
    <property type="entry name" value="HTH_TETR_2"/>
    <property type="match status" value="1"/>
</dbReference>
<name>A0A419T337_9FIRM</name>
<evidence type="ECO:0000313" key="5">
    <source>
        <dbReference type="Proteomes" id="UP000284277"/>
    </source>
</evidence>
<dbReference type="GO" id="GO:0003677">
    <property type="term" value="F:DNA binding"/>
    <property type="evidence" value="ECO:0007669"/>
    <property type="project" value="UniProtKB-UniRule"/>
</dbReference>
<dbReference type="InterPro" id="IPR039532">
    <property type="entry name" value="TetR_C_Firmicutes"/>
</dbReference>
<keyword evidence="1 2" id="KW-0238">DNA-binding</keyword>
<evidence type="ECO:0000259" key="3">
    <source>
        <dbReference type="PROSITE" id="PS50977"/>
    </source>
</evidence>
<reference evidence="4 5" key="1">
    <citation type="submission" date="2016-08" db="EMBL/GenBank/DDBJ databases">
        <title>A new outlook on sporulation: Clostridium algidixylanolyticum.</title>
        <authorList>
            <person name="Poppleton D.I."/>
            <person name="Gribaldo S."/>
        </authorList>
    </citation>
    <scope>NUCLEOTIDE SEQUENCE [LARGE SCALE GENOMIC DNA]</scope>
    <source>
        <strain evidence="4 5">SPL73</strain>
    </source>
</reference>
<dbReference type="PANTHER" id="PTHR43479:SF7">
    <property type="entry name" value="TETR-FAMILY TRANSCRIPTIONAL REGULATOR"/>
    <property type="match status" value="1"/>
</dbReference>